<sequence length="579" mass="63505">MNKKNKVTAKYLGAGTRSILRGSHGRSTTPKPVTFKNTPPIVDNASSRSTSHVSETPDPGSSPSASASRNRPKRAIREVATSDEEPASKRARIANGSADEGESEAEEEQVGHRDDEEQPNESGEEEVNDPGRHEANETEEDSQRAEDGSEDSEESDEFDELESDDGPPKPSGIEWKGDDETCREAEAAYQDYMKRKKILYQSHKKLEADLHDEYTSVAKLAIQLFLLAKNPLKACPLPMNFRKALREKVDLLPETGCASMVLTLHILTSSGFTNCLTHYWRRYQFPSTNSRTNTRCHKYGADATLIDCGCSPDVASLEFFMWKTWQWGPPYLHRPLMRDGCREILMLGILNLLGIDGPEELFNERGTGWDDPLHQLELKKVKMASLEEEVHKLHAILEPPGLEDVKVEGDIEMGEDVMMSEGMASNECGDVDKVEENRQRTESTKVATKSPSLLRNAGRKEAGKAGQEAVTAPPRASSSKVTLDQLPQVPSQQQERRKSGRTIVPSKKVVASSASVVAKVVPEKAGCSKAGDDTAVSSGWTVLVEGASSKSGKEKAQSSKKAGKGKEKSSRKEGKAKAV</sequence>
<gene>
    <name evidence="1" type="ORF">BDN72DRAFT_962538</name>
</gene>
<proteinExistence type="predicted"/>
<organism evidence="1 2">
    <name type="scientific">Pluteus cervinus</name>
    <dbReference type="NCBI Taxonomy" id="181527"/>
    <lineage>
        <taxon>Eukaryota</taxon>
        <taxon>Fungi</taxon>
        <taxon>Dikarya</taxon>
        <taxon>Basidiomycota</taxon>
        <taxon>Agaricomycotina</taxon>
        <taxon>Agaricomycetes</taxon>
        <taxon>Agaricomycetidae</taxon>
        <taxon>Agaricales</taxon>
        <taxon>Pluteineae</taxon>
        <taxon>Pluteaceae</taxon>
        <taxon>Pluteus</taxon>
    </lineage>
</organism>
<evidence type="ECO:0000313" key="1">
    <source>
        <dbReference type="EMBL" id="TFK65386.1"/>
    </source>
</evidence>
<dbReference type="Proteomes" id="UP000308600">
    <property type="component" value="Unassembled WGS sequence"/>
</dbReference>
<accession>A0ACD3AIL4</accession>
<name>A0ACD3AIL4_9AGAR</name>
<dbReference type="EMBL" id="ML208438">
    <property type="protein sequence ID" value="TFK65386.1"/>
    <property type="molecule type" value="Genomic_DNA"/>
</dbReference>
<keyword evidence="2" id="KW-1185">Reference proteome</keyword>
<protein>
    <submittedName>
        <fullName evidence="1">Uncharacterized protein</fullName>
    </submittedName>
</protein>
<reference evidence="1 2" key="1">
    <citation type="journal article" date="2019" name="Nat. Ecol. Evol.">
        <title>Megaphylogeny resolves global patterns of mushroom evolution.</title>
        <authorList>
            <person name="Varga T."/>
            <person name="Krizsan K."/>
            <person name="Foldi C."/>
            <person name="Dima B."/>
            <person name="Sanchez-Garcia M."/>
            <person name="Sanchez-Ramirez S."/>
            <person name="Szollosi G.J."/>
            <person name="Szarkandi J.G."/>
            <person name="Papp V."/>
            <person name="Albert L."/>
            <person name="Andreopoulos W."/>
            <person name="Angelini C."/>
            <person name="Antonin V."/>
            <person name="Barry K.W."/>
            <person name="Bougher N.L."/>
            <person name="Buchanan P."/>
            <person name="Buyck B."/>
            <person name="Bense V."/>
            <person name="Catcheside P."/>
            <person name="Chovatia M."/>
            <person name="Cooper J."/>
            <person name="Damon W."/>
            <person name="Desjardin D."/>
            <person name="Finy P."/>
            <person name="Geml J."/>
            <person name="Haridas S."/>
            <person name="Hughes K."/>
            <person name="Justo A."/>
            <person name="Karasinski D."/>
            <person name="Kautmanova I."/>
            <person name="Kiss B."/>
            <person name="Kocsube S."/>
            <person name="Kotiranta H."/>
            <person name="LaButti K.M."/>
            <person name="Lechner B.E."/>
            <person name="Liimatainen K."/>
            <person name="Lipzen A."/>
            <person name="Lukacs Z."/>
            <person name="Mihaltcheva S."/>
            <person name="Morgado L.N."/>
            <person name="Niskanen T."/>
            <person name="Noordeloos M.E."/>
            <person name="Ohm R.A."/>
            <person name="Ortiz-Santana B."/>
            <person name="Ovrebo C."/>
            <person name="Racz N."/>
            <person name="Riley R."/>
            <person name="Savchenko A."/>
            <person name="Shiryaev A."/>
            <person name="Soop K."/>
            <person name="Spirin V."/>
            <person name="Szebenyi C."/>
            <person name="Tomsovsky M."/>
            <person name="Tulloss R.E."/>
            <person name="Uehling J."/>
            <person name="Grigoriev I.V."/>
            <person name="Vagvolgyi C."/>
            <person name="Papp T."/>
            <person name="Martin F.M."/>
            <person name="Miettinen O."/>
            <person name="Hibbett D.S."/>
            <person name="Nagy L.G."/>
        </authorList>
    </citation>
    <scope>NUCLEOTIDE SEQUENCE [LARGE SCALE GENOMIC DNA]</scope>
    <source>
        <strain evidence="1 2">NL-1719</strain>
    </source>
</reference>
<evidence type="ECO:0000313" key="2">
    <source>
        <dbReference type="Proteomes" id="UP000308600"/>
    </source>
</evidence>